<sequence length="107" mass="12315">MQQAFQKFKRAKVITLLKRGKLGTEAADYRQILLLSIPYKILERIQPHIDKIIPVKQAGFRNNKSCEEQVIALTTLIEAGFQKKLRISVAFFDLSAAYDTIWRHGLL</sequence>
<dbReference type="PANTHER" id="PTHR36688:SF1">
    <property type="entry name" value="ENDONUCLEASE_EXONUCLEASE_PHOSPHATASE DOMAIN-CONTAINING PROTEIN"/>
    <property type="match status" value="1"/>
</dbReference>
<organism evidence="2 3">
    <name type="scientific">Sipha flava</name>
    <name type="common">yellow sugarcane aphid</name>
    <dbReference type="NCBI Taxonomy" id="143950"/>
    <lineage>
        <taxon>Eukaryota</taxon>
        <taxon>Metazoa</taxon>
        <taxon>Ecdysozoa</taxon>
        <taxon>Arthropoda</taxon>
        <taxon>Hexapoda</taxon>
        <taxon>Insecta</taxon>
        <taxon>Pterygota</taxon>
        <taxon>Neoptera</taxon>
        <taxon>Paraneoptera</taxon>
        <taxon>Hemiptera</taxon>
        <taxon>Sternorrhyncha</taxon>
        <taxon>Aphidomorpha</taxon>
        <taxon>Aphidoidea</taxon>
        <taxon>Aphididae</taxon>
        <taxon>Sipha</taxon>
    </lineage>
</organism>
<dbReference type="RefSeq" id="XP_025416514.1">
    <property type="nucleotide sequence ID" value="XM_025560729.1"/>
</dbReference>
<proteinExistence type="predicted"/>
<protein>
    <submittedName>
        <fullName evidence="3">Uncharacterized protein LOC112687793</fullName>
    </submittedName>
</protein>
<dbReference type="Pfam" id="PF00078">
    <property type="entry name" value="RVT_1"/>
    <property type="match status" value="1"/>
</dbReference>
<reference evidence="3" key="1">
    <citation type="submission" date="2025-08" db="UniProtKB">
        <authorList>
            <consortium name="RefSeq"/>
        </authorList>
    </citation>
    <scope>IDENTIFICATION</scope>
    <source>
        <tissue evidence="3">Whole body</tissue>
    </source>
</reference>
<name>A0A8B8FZW8_9HEMI</name>
<feature type="domain" description="Reverse transcriptase" evidence="1">
    <location>
        <begin position="26"/>
        <end position="106"/>
    </location>
</feature>
<evidence type="ECO:0000313" key="2">
    <source>
        <dbReference type="Proteomes" id="UP000694846"/>
    </source>
</evidence>
<dbReference type="GeneID" id="112687793"/>
<accession>A0A8B8FZW8</accession>
<keyword evidence="2" id="KW-1185">Reference proteome</keyword>
<dbReference type="Proteomes" id="UP000694846">
    <property type="component" value="Unplaced"/>
</dbReference>
<dbReference type="OrthoDB" id="6626419at2759"/>
<dbReference type="AlphaFoldDB" id="A0A8B8FZW8"/>
<evidence type="ECO:0000259" key="1">
    <source>
        <dbReference type="Pfam" id="PF00078"/>
    </source>
</evidence>
<dbReference type="InterPro" id="IPR000477">
    <property type="entry name" value="RT_dom"/>
</dbReference>
<evidence type="ECO:0000313" key="3">
    <source>
        <dbReference type="RefSeq" id="XP_025416514.1"/>
    </source>
</evidence>
<gene>
    <name evidence="3" type="primary">LOC112687793</name>
</gene>
<dbReference type="PANTHER" id="PTHR36688">
    <property type="entry name" value="ENDO/EXONUCLEASE/PHOSPHATASE DOMAIN-CONTAINING PROTEIN"/>
    <property type="match status" value="1"/>
</dbReference>
<dbReference type="InterPro" id="IPR052560">
    <property type="entry name" value="RdDP_mobile_element"/>
</dbReference>